<dbReference type="Proteomes" id="UP001066276">
    <property type="component" value="Chromosome 12"/>
</dbReference>
<accession>A0AAV7KYR6</accession>
<dbReference type="EMBL" id="JANPWB010000016">
    <property type="protein sequence ID" value="KAJ1083519.1"/>
    <property type="molecule type" value="Genomic_DNA"/>
</dbReference>
<sequence length="123" mass="13174">MLGAWPHDRKWRTHNSGAPEGPIIYPSNPEPSPGASRNCRAGEPERAPKNCGAHSGRSRVVPEGVGDPESRLPDRPRAAGDSRAGAQPAGSGPATREALERPGVTLPDQRQWRELEFAPGWIG</sequence>
<evidence type="ECO:0000313" key="3">
    <source>
        <dbReference type="Proteomes" id="UP001066276"/>
    </source>
</evidence>
<reference evidence="2" key="1">
    <citation type="journal article" date="2022" name="bioRxiv">
        <title>Sequencing and chromosome-scale assembly of the giantPleurodeles waltlgenome.</title>
        <authorList>
            <person name="Brown T."/>
            <person name="Elewa A."/>
            <person name="Iarovenko S."/>
            <person name="Subramanian E."/>
            <person name="Araus A.J."/>
            <person name="Petzold A."/>
            <person name="Susuki M."/>
            <person name="Suzuki K.-i.T."/>
            <person name="Hayashi T."/>
            <person name="Toyoda A."/>
            <person name="Oliveira C."/>
            <person name="Osipova E."/>
            <person name="Leigh N.D."/>
            <person name="Simon A."/>
            <person name="Yun M.H."/>
        </authorList>
    </citation>
    <scope>NUCLEOTIDE SEQUENCE</scope>
    <source>
        <strain evidence="2">20211129_DDA</strain>
        <tissue evidence="2">Liver</tissue>
    </source>
</reference>
<gene>
    <name evidence="2" type="ORF">NDU88_003678</name>
</gene>
<organism evidence="2 3">
    <name type="scientific">Pleurodeles waltl</name>
    <name type="common">Iberian ribbed newt</name>
    <dbReference type="NCBI Taxonomy" id="8319"/>
    <lineage>
        <taxon>Eukaryota</taxon>
        <taxon>Metazoa</taxon>
        <taxon>Chordata</taxon>
        <taxon>Craniata</taxon>
        <taxon>Vertebrata</taxon>
        <taxon>Euteleostomi</taxon>
        <taxon>Amphibia</taxon>
        <taxon>Batrachia</taxon>
        <taxon>Caudata</taxon>
        <taxon>Salamandroidea</taxon>
        <taxon>Salamandridae</taxon>
        <taxon>Pleurodelinae</taxon>
        <taxon>Pleurodeles</taxon>
    </lineage>
</organism>
<feature type="compositionally biased region" description="Basic and acidic residues" evidence="1">
    <location>
        <begin position="68"/>
        <end position="80"/>
    </location>
</feature>
<proteinExistence type="predicted"/>
<evidence type="ECO:0000313" key="2">
    <source>
        <dbReference type="EMBL" id="KAJ1083519.1"/>
    </source>
</evidence>
<keyword evidence="3" id="KW-1185">Reference proteome</keyword>
<comment type="caution">
    <text evidence="2">The sequence shown here is derived from an EMBL/GenBank/DDBJ whole genome shotgun (WGS) entry which is preliminary data.</text>
</comment>
<feature type="region of interest" description="Disordered" evidence="1">
    <location>
        <begin position="1"/>
        <end position="110"/>
    </location>
</feature>
<dbReference type="AlphaFoldDB" id="A0AAV7KYR6"/>
<evidence type="ECO:0000256" key="1">
    <source>
        <dbReference type="SAM" id="MobiDB-lite"/>
    </source>
</evidence>
<name>A0AAV7KYR6_PLEWA</name>
<protein>
    <submittedName>
        <fullName evidence="2">Uncharacterized protein</fullName>
    </submittedName>
</protein>